<dbReference type="Pfam" id="PF04860">
    <property type="entry name" value="Phage_portal"/>
    <property type="match status" value="1"/>
</dbReference>
<comment type="caution">
    <text evidence="1">The sequence shown here is derived from an EMBL/GenBank/DDBJ whole genome shotgun (WGS) entry which is preliminary data.</text>
</comment>
<dbReference type="EMBL" id="LIZY01000003">
    <property type="protein sequence ID" value="KPJ64869.1"/>
    <property type="molecule type" value="Genomic_DNA"/>
</dbReference>
<reference evidence="1 2" key="1">
    <citation type="journal article" date="2015" name="Microbiome">
        <title>Genomic resolution of linkages in carbon, nitrogen, and sulfur cycling among widespread estuary sediment bacteria.</title>
        <authorList>
            <person name="Baker B.J."/>
            <person name="Lazar C.S."/>
            <person name="Teske A.P."/>
            <person name="Dick G.J."/>
        </authorList>
    </citation>
    <scope>NUCLEOTIDE SEQUENCE [LARGE SCALE GENOMIC DNA]</scope>
    <source>
        <strain evidence="1">DG_56</strain>
    </source>
</reference>
<dbReference type="AlphaFoldDB" id="A0A0S7XQT7"/>
<gene>
    <name evidence="1" type="ORF">AMK68_00090</name>
</gene>
<dbReference type="InterPro" id="IPR006944">
    <property type="entry name" value="Phage/GTA_portal"/>
</dbReference>
<evidence type="ECO:0000313" key="1">
    <source>
        <dbReference type="EMBL" id="KPJ64869.1"/>
    </source>
</evidence>
<name>A0A0S7XQT7_9BACT</name>
<accession>A0A0S7XQT7</accession>
<sequence>MGIVANALRPITGQRPRFPMTTNMGGALSDMGAYQGYSRAYMRNEIVFACIEMLATSAAEPHIVGRRWQRQSPTFRNAIRAEERKLCGIGLSRRQAKDHMIRDGFFRELPDHSLVRLLNAPNPFMSRGQLWGTVVMDRCLAGNAYLYKARGAGDVIAELWRLRPDRVRVVPDRAKFIAGYEYRTGNDTELIPPGDIMHFKTRHPLNDYYGMPPLMAIADRVNIDEYMKGFLRGFFERGGTGPGAILTSKAALNQEQKDLITEKFEQRFNNPQGMSKLLVLDNTESTYQQAGLNRGLRDALPKEIDNMQEARIALAFGIPGSILGLLIGYESSSYANKRQDWAVFWDLTMTPLLSDLDDVLNLSVVPDFGGIDEVMFDLSDIRALQEDVDKLHDRYRKDLGAGGISLEEFREATGRDPDIKEGTFYVPANVTAVPAEEIGQEPEPPPTPPPMPELPEVEGADTLEIVARPRCPTCGRRVGANVQVGAELPCRSCHSTFVVSADGREGVRDAISE</sequence>
<dbReference type="Proteomes" id="UP000052020">
    <property type="component" value="Unassembled WGS sequence"/>
</dbReference>
<proteinExistence type="predicted"/>
<evidence type="ECO:0008006" key="3">
    <source>
        <dbReference type="Google" id="ProtNLM"/>
    </source>
</evidence>
<protein>
    <recommendedName>
        <fullName evidence="3">Phage portal protein</fullName>
    </recommendedName>
</protein>
<evidence type="ECO:0000313" key="2">
    <source>
        <dbReference type="Proteomes" id="UP000052020"/>
    </source>
</evidence>
<organism evidence="1 2">
    <name type="scientific">candidate division KD3-62 bacterium DG_56</name>
    <dbReference type="NCBI Taxonomy" id="1704032"/>
    <lineage>
        <taxon>Bacteria</taxon>
        <taxon>candidate division KD3-62</taxon>
    </lineage>
</organism>